<protein>
    <submittedName>
        <fullName evidence="3">Uncharacterized protein</fullName>
    </submittedName>
</protein>
<sequence length="155" mass="16981">MSSSRKSAEAVLESRLRNRLIKLSCNKLVDLRRSSSPLRRSLHVLAVLRGAHAANAKFAPECSDLLNKPRTVVTLKLAPPQRLRASSICAPTPPPAPIVVPQKPEIKETLYSSYTDEEQTELIPQNDGGSMARKRKAIIPNVDADIAAEKRHATA</sequence>
<dbReference type="Proteomes" id="UP000492821">
    <property type="component" value="Unassembled WGS sequence"/>
</dbReference>
<organism evidence="2 3">
    <name type="scientific">Panagrellus redivivus</name>
    <name type="common">Microworm</name>
    <dbReference type="NCBI Taxonomy" id="6233"/>
    <lineage>
        <taxon>Eukaryota</taxon>
        <taxon>Metazoa</taxon>
        <taxon>Ecdysozoa</taxon>
        <taxon>Nematoda</taxon>
        <taxon>Chromadorea</taxon>
        <taxon>Rhabditida</taxon>
        <taxon>Tylenchina</taxon>
        <taxon>Panagrolaimomorpha</taxon>
        <taxon>Panagrolaimoidea</taxon>
        <taxon>Panagrolaimidae</taxon>
        <taxon>Panagrellus</taxon>
    </lineage>
</organism>
<dbReference type="AlphaFoldDB" id="A0A7E4V994"/>
<reference evidence="3" key="2">
    <citation type="submission" date="2020-10" db="UniProtKB">
        <authorList>
            <consortium name="WormBaseParasite"/>
        </authorList>
    </citation>
    <scope>IDENTIFICATION</scope>
</reference>
<evidence type="ECO:0000313" key="2">
    <source>
        <dbReference type="Proteomes" id="UP000492821"/>
    </source>
</evidence>
<accession>A0A7E4V994</accession>
<proteinExistence type="predicted"/>
<reference evidence="2" key="1">
    <citation type="journal article" date="2013" name="Genetics">
        <title>The draft genome and transcriptome of Panagrellus redivivus are shaped by the harsh demands of a free-living lifestyle.</title>
        <authorList>
            <person name="Srinivasan J."/>
            <person name="Dillman A.R."/>
            <person name="Macchietto M.G."/>
            <person name="Heikkinen L."/>
            <person name="Lakso M."/>
            <person name="Fracchia K.M."/>
            <person name="Antoshechkin I."/>
            <person name="Mortazavi A."/>
            <person name="Wong G."/>
            <person name="Sternberg P.W."/>
        </authorList>
    </citation>
    <scope>NUCLEOTIDE SEQUENCE [LARGE SCALE GENOMIC DNA]</scope>
    <source>
        <strain evidence="2">MT8872</strain>
    </source>
</reference>
<name>A0A7E4V994_PANRE</name>
<dbReference type="WBParaSite" id="Pan_g17799.t1">
    <property type="protein sequence ID" value="Pan_g17799.t1"/>
    <property type="gene ID" value="Pan_g17799"/>
</dbReference>
<keyword evidence="2" id="KW-1185">Reference proteome</keyword>
<evidence type="ECO:0000313" key="3">
    <source>
        <dbReference type="WBParaSite" id="Pan_g17799.t1"/>
    </source>
</evidence>
<feature type="region of interest" description="Disordered" evidence="1">
    <location>
        <begin position="113"/>
        <end position="133"/>
    </location>
</feature>
<evidence type="ECO:0000256" key="1">
    <source>
        <dbReference type="SAM" id="MobiDB-lite"/>
    </source>
</evidence>